<dbReference type="InterPro" id="IPR050932">
    <property type="entry name" value="TM2D1-3-like"/>
</dbReference>
<comment type="caution">
    <text evidence="8">The sequence shown here is derived from an EMBL/GenBank/DDBJ whole genome shotgun (WGS) entry which is preliminary data.</text>
</comment>
<dbReference type="Proteomes" id="UP001217089">
    <property type="component" value="Unassembled WGS sequence"/>
</dbReference>
<sequence length="163" mass="18283">MVDSNNEKRRVLTGANPGVVQTNYVSQAVYPLQNSNYVPPPPPNQAYCTPSSSNPTPFTELPSNPMPYTTPPSHPTSYTTPQVCQPYQAGHCSSLCNPTRIIYSQQEGPYHLWPAYAFCLFFGIFGGHHFYLNRPWFGLLYLFTFGLFGLGVLIDLFRIPSLK</sequence>
<dbReference type="Pfam" id="PF05154">
    <property type="entry name" value="TM2"/>
    <property type="match status" value="1"/>
</dbReference>
<feature type="domain" description="TM2" evidence="7">
    <location>
        <begin position="112"/>
        <end position="157"/>
    </location>
</feature>
<evidence type="ECO:0000256" key="2">
    <source>
        <dbReference type="ARBA" id="ARBA00008284"/>
    </source>
</evidence>
<dbReference type="EMBL" id="JARBDR010000496">
    <property type="protein sequence ID" value="KAJ8311449.1"/>
    <property type="molecule type" value="Genomic_DNA"/>
</dbReference>
<keyword evidence="3 6" id="KW-0812">Transmembrane</keyword>
<evidence type="ECO:0000256" key="1">
    <source>
        <dbReference type="ARBA" id="ARBA00004141"/>
    </source>
</evidence>
<keyword evidence="4 6" id="KW-1133">Transmembrane helix</keyword>
<proteinExistence type="inferred from homology"/>
<dbReference type="InterPro" id="IPR007829">
    <property type="entry name" value="TM2"/>
</dbReference>
<comment type="similarity">
    <text evidence="2">Belongs to the TM2 family.</text>
</comment>
<feature type="transmembrane region" description="Helical" evidence="6">
    <location>
        <begin position="136"/>
        <end position="157"/>
    </location>
</feature>
<keyword evidence="9" id="KW-1185">Reference proteome</keyword>
<protein>
    <recommendedName>
        <fullName evidence="7">TM2 domain-containing protein</fullName>
    </recommendedName>
</protein>
<organism evidence="8 9">
    <name type="scientific">Tegillarca granosa</name>
    <name type="common">Malaysian cockle</name>
    <name type="synonym">Anadara granosa</name>
    <dbReference type="NCBI Taxonomy" id="220873"/>
    <lineage>
        <taxon>Eukaryota</taxon>
        <taxon>Metazoa</taxon>
        <taxon>Spiralia</taxon>
        <taxon>Lophotrochozoa</taxon>
        <taxon>Mollusca</taxon>
        <taxon>Bivalvia</taxon>
        <taxon>Autobranchia</taxon>
        <taxon>Pteriomorphia</taxon>
        <taxon>Arcoida</taxon>
        <taxon>Arcoidea</taxon>
        <taxon>Arcidae</taxon>
        <taxon>Tegillarca</taxon>
    </lineage>
</organism>
<evidence type="ECO:0000256" key="5">
    <source>
        <dbReference type="ARBA" id="ARBA00023136"/>
    </source>
</evidence>
<name>A0ABQ9F230_TEGGR</name>
<accession>A0ABQ9F230</accession>
<evidence type="ECO:0000259" key="7">
    <source>
        <dbReference type="Pfam" id="PF05154"/>
    </source>
</evidence>
<evidence type="ECO:0000256" key="3">
    <source>
        <dbReference type="ARBA" id="ARBA00022692"/>
    </source>
</evidence>
<reference evidence="8 9" key="1">
    <citation type="submission" date="2022-12" db="EMBL/GenBank/DDBJ databases">
        <title>Chromosome-level genome of Tegillarca granosa.</title>
        <authorList>
            <person name="Kim J."/>
        </authorList>
    </citation>
    <scope>NUCLEOTIDE SEQUENCE [LARGE SCALE GENOMIC DNA]</scope>
    <source>
        <strain evidence="8">Teg-2019</strain>
        <tissue evidence="8">Adductor muscle</tissue>
    </source>
</reference>
<evidence type="ECO:0000256" key="4">
    <source>
        <dbReference type="ARBA" id="ARBA00022989"/>
    </source>
</evidence>
<dbReference type="PANTHER" id="PTHR21016:SF25">
    <property type="entry name" value="TM2 DOMAIN-CONTAINING PROTEIN DDB_G0277895-RELATED"/>
    <property type="match status" value="1"/>
</dbReference>
<dbReference type="PANTHER" id="PTHR21016">
    <property type="entry name" value="BETA-AMYLOID BINDING PROTEIN-RELATED"/>
    <property type="match status" value="1"/>
</dbReference>
<evidence type="ECO:0000313" key="8">
    <source>
        <dbReference type="EMBL" id="KAJ8311449.1"/>
    </source>
</evidence>
<comment type="subcellular location">
    <subcellularLocation>
        <location evidence="1">Membrane</location>
        <topology evidence="1">Multi-pass membrane protein</topology>
    </subcellularLocation>
</comment>
<evidence type="ECO:0000256" key="6">
    <source>
        <dbReference type="SAM" id="Phobius"/>
    </source>
</evidence>
<feature type="transmembrane region" description="Helical" evidence="6">
    <location>
        <begin position="110"/>
        <end position="130"/>
    </location>
</feature>
<keyword evidence="5 6" id="KW-0472">Membrane</keyword>
<evidence type="ECO:0000313" key="9">
    <source>
        <dbReference type="Proteomes" id="UP001217089"/>
    </source>
</evidence>
<gene>
    <name evidence="8" type="ORF">KUTeg_010804</name>
</gene>